<dbReference type="PANTHER" id="PTHR40626">
    <property type="entry name" value="MIP31509P"/>
    <property type="match status" value="1"/>
</dbReference>
<dbReference type="AlphaFoldDB" id="A0A167UXK1"/>
<evidence type="ECO:0000256" key="5">
    <source>
        <dbReference type="ARBA" id="ARBA00022833"/>
    </source>
</evidence>
<dbReference type="GO" id="GO:0000981">
    <property type="term" value="F:DNA-binding transcription factor activity, RNA polymerase II-specific"/>
    <property type="evidence" value="ECO:0007669"/>
    <property type="project" value="InterPro"/>
</dbReference>
<feature type="compositionally biased region" description="Low complexity" evidence="8">
    <location>
        <begin position="117"/>
        <end position="131"/>
    </location>
</feature>
<dbReference type="Pfam" id="PF00096">
    <property type="entry name" value="zf-C2H2"/>
    <property type="match status" value="1"/>
</dbReference>
<feature type="compositionally biased region" description="Low complexity" evidence="8">
    <location>
        <begin position="84"/>
        <end position="95"/>
    </location>
</feature>
<dbReference type="Proteomes" id="UP000076449">
    <property type="component" value="Chromosome II"/>
</dbReference>
<feature type="domain" description="C2H2-type" evidence="9">
    <location>
        <begin position="47"/>
        <end position="75"/>
    </location>
</feature>
<keyword evidence="5" id="KW-0862">Zinc</keyword>
<comment type="subcellular location">
    <subcellularLocation>
        <location evidence="1">Nucleus</location>
    </subcellularLocation>
</comment>
<dbReference type="Gene3D" id="3.30.160.60">
    <property type="entry name" value="Classic Zinc Finger"/>
    <property type="match status" value="2"/>
</dbReference>
<protein>
    <submittedName>
        <fullName evidence="10">Transcriptional regulator</fullName>
    </submittedName>
</protein>
<dbReference type="GO" id="GO:0008270">
    <property type="term" value="F:zinc ion binding"/>
    <property type="evidence" value="ECO:0007669"/>
    <property type="project" value="UniProtKB-KW"/>
</dbReference>
<organism evidence="10">
    <name type="scientific">Penicillium chrysogenum</name>
    <name type="common">Penicillium notatum</name>
    <dbReference type="NCBI Taxonomy" id="5076"/>
    <lineage>
        <taxon>Eukaryota</taxon>
        <taxon>Fungi</taxon>
        <taxon>Dikarya</taxon>
        <taxon>Ascomycota</taxon>
        <taxon>Pezizomycotina</taxon>
        <taxon>Eurotiomycetes</taxon>
        <taxon>Eurotiomycetidae</taxon>
        <taxon>Eurotiales</taxon>
        <taxon>Aspergillaceae</taxon>
        <taxon>Penicillium</taxon>
        <taxon>Penicillium chrysogenum species complex</taxon>
    </lineage>
</organism>
<dbReference type="SUPFAM" id="SSF57667">
    <property type="entry name" value="beta-beta-alpha zinc fingers"/>
    <property type="match status" value="1"/>
</dbReference>
<feature type="region of interest" description="Disordered" evidence="8">
    <location>
        <begin position="321"/>
        <end position="341"/>
    </location>
</feature>
<dbReference type="GO" id="GO:0000785">
    <property type="term" value="C:chromatin"/>
    <property type="evidence" value="ECO:0007669"/>
    <property type="project" value="TreeGrafter"/>
</dbReference>
<evidence type="ECO:0000256" key="7">
    <source>
        <dbReference type="PROSITE-ProRule" id="PRU00042"/>
    </source>
</evidence>
<dbReference type="InterPro" id="IPR013087">
    <property type="entry name" value="Znf_C2H2_type"/>
</dbReference>
<dbReference type="GO" id="GO:0006351">
    <property type="term" value="P:DNA-templated transcription"/>
    <property type="evidence" value="ECO:0007669"/>
    <property type="project" value="InterPro"/>
</dbReference>
<dbReference type="PROSITE" id="PS00028">
    <property type="entry name" value="ZINC_FINGER_C2H2_1"/>
    <property type="match status" value="2"/>
</dbReference>
<dbReference type="InterPro" id="IPR036236">
    <property type="entry name" value="Znf_C2H2_sf"/>
</dbReference>
<evidence type="ECO:0000256" key="1">
    <source>
        <dbReference type="ARBA" id="ARBA00004123"/>
    </source>
</evidence>
<proteinExistence type="predicted"/>
<evidence type="ECO:0000259" key="9">
    <source>
        <dbReference type="PROSITE" id="PS50157"/>
    </source>
</evidence>
<dbReference type="EMBL" id="CM002799">
    <property type="protein sequence ID" value="KZN89771.1"/>
    <property type="molecule type" value="Genomic_DNA"/>
</dbReference>
<accession>A0A167UXK1</accession>
<evidence type="ECO:0000313" key="10">
    <source>
        <dbReference type="EMBL" id="KZN89771.1"/>
    </source>
</evidence>
<feature type="domain" description="C2H2-type" evidence="9">
    <location>
        <begin position="19"/>
        <end position="46"/>
    </location>
</feature>
<keyword evidence="2" id="KW-0479">Metal-binding</keyword>
<evidence type="ECO:0000256" key="2">
    <source>
        <dbReference type="ARBA" id="ARBA00022723"/>
    </source>
</evidence>
<dbReference type="PROSITE" id="PS50157">
    <property type="entry name" value="ZINC_FINGER_C2H2_2"/>
    <property type="match status" value="2"/>
</dbReference>
<evidence type="ECO:0000256" key="3">
    <source>
        <dbReference type="ARBA" id="ARBA00022737"/>
    </source>
</evidence>
<name>A0A167UXK1_PENCH</name>
<keyword evidence="4 7" id="KW-0863">Zinc-finger</keyword>
<dbReference type="GO" id="GO:0000978">
    <property type="term" value="F:RNA polymerase II cis-regulatory region sequence-specific DNA binding"/>
    <property type="evidence" value="ECO:0007669"/>
    <property type="project" value="InterPro"/>
</dbReference>
<evidence type="ECO:0000256" key="6">
    <source>
        <dbReference type="ARBA" id="ARBA00023242"/>
    </source>
</evidence>
<sequence>MAPTKQPRISDNGKEPRRFTCMSCNKSFKRSEHCARHELMHTQERPFPCRKCGKRYGRKDLLRRHERTIHAEQYVNNAGHDMPENSPSSNASENPDPCDPPNMEDSDSEGPALHNISSSLPQPLGKGPLPQETQDNDVPSMPGEVESSLQVAPLMYHTNGLSLPSGSSLYQYGLQFPSLSTVGGHDTPTGSDPLFMHLLLGGTPGATRYTGIDDINGVVSAPNGEREIPPTSTSSQDVNHTNPAAEHPIGAACGTTLGDGFLDGLGSLDFQADLGTSPSHMWSRDPSNLTQSLPTILQEKSDQSPRYIINETDFERIHRDASVQLGNPDPDSTSKPDGTSRPRLWVLQTKILLTMFAVFSHRRSLASEMFSKIGFMMLEYQWRRIDLQNLATNRKTMTWSDWINFEQTKRALCVMFILSDSLMITFNMTPGFVIDRDLMIEAPASNELWAAKTSDEWEELQRSHPNSPQHTIQSILECMIHAPPTPPNSEP</sequence>
<evidence type="ECO:0000256" key="4">
    <source>
        <dbReference type="ARBA" id="ARBA00022771"/>
    </source>
</evidence>
<dbReference type="PANTHER" id="PTHR40626:SF11">
    <property type="entry name" value="ZINC FINGER PROTEIN YPR022C"/>
    <property type="match status" value="1"/>
</dbReference>
<keyword evidence="6" id="KW-0539">Nucleus</keyword>
<keyword evidence="3" id="KW-0677">Repeat</keyword>
<dbReference type="GO" id="GO:0005634">
    <property type="term" value="C:nucleus"/>
    <property type="evidence" value="ECO:0007669"/>
    <property type="project" value="UniProtKB-SubCell"/>
</dbReference>
<feature type="region of interest" description="Disordered" evidence="8">
    <location>
        <begin position="74"/>
        <end position="145"/>
    </location>
</feature>
<dbReference type="FunFam" id="3.30.160.60:FF:000100">
    <property type="entry name" value="Zinc finger 45-like"/>
    <property type="match status" value="1"/>
</dbReference>
<gene>
    <name evidence="10" type="ORF">EN45_084070</name>
</gene>
<dbReference type="InterPro" id="IPR051059">
    <property type="entry name" value="VerF-like"/>
</dbReference>
<dbReference type="SMART" id="SM00355">
    <property type="entry name" value="ZnF_C2H2"/>
    <property type="match status" value="2"/>
</dbReference>
<evidence type="ECO:0000256" key="8">
    <source>
        <dbReference type="SAM" id="MobiDB-lite"/>
    </source>
</evidence>
<reference evidence="10" key="1">
    <citation type="journal article" date="2014" name="Genome Announc.">
        <title>Complete sequencing and chromosome-scale genome assembly of the industrial progenitor strain P2niaD18 from the penicillin producer Penicillium chrysogenum.</title>
        <authorList>
            <person name="Specht T."/>
            <person name="Dahlmann T.A."/>
            <person name="Zadra I."/>
            <person name="Kurnsteiner H."/>
            <person name="Kuck U."/>
        </authorList>
    </citation>
    <scope>NUCLEOTIDE SEQUENCE [LARGE SCALE GENOMIC DNA]</scope>
    <source>
        <strain evidence="10">P2niaD18</strain>
    </source>
</reference>